<feature type="transmembrane region" description="Helical" evidence="1">
    <location>
        <begin position="358"/>
        <end position="379"/>
    </location>
</feature>
<accession>A0A2M7QI65</accession>
<comment type="caution">
    <text evidence="2">The sequence shown here is derived from an EMBL/GenBank/DDBJ whole genome shotgun (WGS) entry which is preliminary data.</text>
</comment>
<evidence type="ECO:0000256" key="1">
    <source>
        <dbReference type="SAM" id="Phobius"/>
    </source>
</evidence>
<feature type="transmembrane region" description="Helical" evidence="1">
    <location>
        <begin position="190"/>
        <end position="212"/>
    </location>
</feature>
<protein>
    <submittedName>
        <fullName evidence="2">Uncharacterized protein</fullName>
    </submittedName>
</protein>
<keyword evidence="1" id="KW-1133">Transmembrane helix</keyword>
<dbReference type="InterPro" id="IPR036249">
    <property type="entry name" value="Thioredoxin-like_sf"/>
</dbReference>
<feature type="transmembrane region" description="Helical" evidence="1">
    <location>
        <begin position="281"/>
        <end position="311"/>
    </location>
</feature>
<sequence length="382" mass="43417">MKSSIITYIFLFLSFLFLFIFQITVFSAQPIQIDFFYSSTCPHCAKAKDFLEVTKKKYPHIILNQYEVSRNSQRLIEFYKKHQVPTSSQGLIPAIFIDKQYFIGFNNEISNKIKKCIIYSTSNLNSATQNCPSDNSILFPFIGKVDPNQYGLPIIAVILGFMDGFNVCSLGALLIILALVLALKSRTKTLIFGSSFIFTTAVIYGLLIFFWYQLFNLLSPYLRQMELFIGILTFGGGLYFLKEFIKFKKQGPICGIGPAQKIEGGFSKKFQSLMDNKARTITILVSIFLFAVVITVVEFPCSAAVPVAFAGMLTKANLSGFSYITYIALYVFFYMFDELLVFFIAFFTMKLWLASPKFITWITLIESIIMFSLGAYYLFGIL</sequence>
<dbReference type="SUPFAM" id="SSF52833">
    <property type="entry name" value="Thioredoxin-like"/>
    <property type="match status" value="1"/>
</dbReference>
<dbReference type="Proteomes" id="UP000229401">
    <property type="component" value="Unassembled WGS sequence"/>
</dbReference>
<evidence type="ECO:0000313" key="2">
    <source>
        <dbReference type="EMBL" id="PIY72014.1"/>
    </source>
</evidence>
<dbReference type="AlphaFoldDB" id="A0A2M7QI65"/>
<keyword evidence="1" id="KW-0812">Transmembrane</keyword>
<name>A0A2M7QI65_9BACT</name>
<evidence type="ECO:0000313" key="3">
    <source>
        <dbReference type="Proteomes" id="UP000229401"/>
    </source>
</evidence>
<organism evidence="2 3">
    <name type="scientific">Candidatus Roizmanbacteria bacterium CG_4_10_14_0_8_um_filter_33_9</name>
    <dbReference type="NCBI Taxonomy" id="1974826"/>
    <lineage>
        <taxon>Bacteria</taxon>
        <taxon>Candidatus Roizmaniibacteriota</taxon>
    </lineage>
</organism>
<dbReference type="Gene3D" id="3.40.30.10">
    <property type="entry name" value="Glutaredoxin"/>
    <property type="match status" value="1"/>
</dbReference>
<feature type="transmembrane region" description="Helical" evidence="1">
    <location>
        <begin position="224"/>
        <end position="241"/>
    </location>
</feature>
<feature type="transmembrane region" description="Helical" evidence="1">
    <location>
        <begin position="323"/>
        <end position="346"/>
    </location>
</feature>
<reference evidence="3" key="1">
    <citation type="submission" date="2017-09" db="EMBL/GenBank/DDBJ databases">
        <title>Depth-based differentiation of microbial function through sediment-hosted aquifers and enrichment of novel symbionts in the deep terrestrial subsurface.</title>
        <authorList>
            <person name="Probst A.J."/>
            <person name="Ladd B."/>
            <person name="Jarett J.K."/>
            <person name="Geller-Mcgrath D.E."/>
            <person name="Sieber C.M.K."/>
            <person name="Emerson J.B."/>
            <person name="Anantharaman K."/>
            <person name="Thomas B.C."/>
            <person name="Malmstrom R."/>
            <person name="Stieglmeier M."/>
            <person name="Klingl A."/>
            <person name="Woyke T."/>
            <person name="Ryan C.M."/>
            <person name="Banfield J.F."/>
        </authorList>
    </citation>
    <scope>NUCLEOTIDE SEQUENCE [LARGE SCALE GENOMIC DNA]</scope>
</reference>
<feature type="transmembrane region" description="Helical" evidence="1">
    <location>
        <begin position="150"/>
        <end position="183"/>
    </location>
</feature>
<dbReference type="EMBL" id="PFLI01000108">
    <property type="protein sequence ID" value="PIY72014.1"/>
    <property type="molecule type" value="Genomic_DNA"/>
</dbReference>
<keyword evidence="1" id="KW-0472">Membrane</keyword>
<gene>
    <name evidence="2" type="ORF">COY87_03245</name>
</gene>
<proteinExistence type="predicted"/>